<dbReference type="AlphaFoldDB" id="A0A1C1CDG4"/>
<comment type="caution">
    <text evidence="2">The sequence shown here is derived from an EMBL/GenBank/DDBJ whole genome shotgun (WGS) entry which is preliminary data.</text>
</comment>
<sequence>MESEELSSFLGWRLSEYAVMEDPLAETQGATRNSLPGKPATHDAKQRTGRPMLRTWFGCSRMRQKAKCQPPLNHSLNTPSDKRDGAPQLLSPILGGQMPGHLGDKGPGTPDAIVQPLIADGARSTSNIRLATPE</sequence>
<keyword evidence="3" id="KW-1185">Reference proteome</keyword>
<dbReference type="EMBL" id="LGRB01000015">
    <property type="protein sequence ID" value="OCT46563.1"/>
    <property type="molecule type" value="Genomic_DNA"/>
</dbReference>
<name>A0A1C1CDG4_9EURO</name>
<feature type="region of interest" description="Disordered" evidence="1">
    <location>
        <begin position="67"/>
        <end position="111"/>
    </location>
</feature>
<dbReference type="Proteomes" id="UP000094526">
    <property type="component" value="Unassembled WGS sequence"/>
</dbReference>
<evidence type="ECO:0000256" key="1">
    <source>
        <dbReference type="SAM" id="MobiDB-lite"/>
    </source>
</evidence>
<reference evidence="3" key="1">
    <citation type="submission" date="2015-07" db="EMBL/GenBank/DDBJ databases">
        <authorList>
            <person name="Teixeira M.M."/>
            <person name="Souza R.C."/>
            <person name="Almeida L.G."/>
            <person name="Vicente V.A."/>
            <person name="de Hoog S."/>
            <person name="Bocca A.L."/>
            <person name="de Almeida S.R."/>
            <person name="Vasconcelos A.T."/>
            <person name="Felipe M.S."/>
        </authorList>
    </citation>
    <scope>NUCLEOTIDE SEQUENCE [LARGE SCALE GENOMIC DNA]</scope>
    <source>
        <strain evidence="3">KSF</strain>
    </source>
</reference>
<dbReference type="VEuPathDB" id="FungiDB:CLCR_02159"/>
<gene>
    <name evidence="2" type="ORF">CLCR_02159</name>
</gene>
<evidence type="ECO:0000313" key="2">
    <source>
        <dbReference type="EMBL" id="OCT46563.1"/>
    </source>
</evidence>
<accession>A0A1C1CDG4</accession>
<feature type="region of interest" description="Disordered" evidence="1">
    <location>
        <begin position="24"/>
        <end position="51"/>
    </location>
</feature>
<evidence type="ECO:0000313" key="3">
    <source>
        <dbReference type="Proteomes" id="UP000094526"/>
    </source>
</evidence>
<protein>
    <submittedName>
        <fullName evidence="2">Uncharacterized protein</fullName>
    </submittedName>
</protein>
<proteinExistence type="predicted"/>
<organism evidence="2 3">
    <name type="scientific">Cladophialophora carrionii</name>
    <dbReference type="NCBI Taxonomy" id="86049"/>
    <lineage>
        <taxon>Eukaryota</taxon>
        <taxon>Fungi</taxon>
        <taxon>Dikarya</taxon>
        <taxon>Ascomycota</taxon>
        <taxon>Pezizomycotina</taxon>
        <taxon>Eurotiomycetes</taxon>
        <taxon>Chaetothyriomycetidae</taxon>
        <taxon>Chaetothyriales</taxon>
        <taxon>Herpotrichiellaceae</taxon>
        <taxon>Cladophialophora</taxon>
    </lineage>
</organism>